<dbReference type="Proteomes" id="UP000252081">
    <property type="component" value="Unassembled WGS sequence"/>
</dbReference>
<organism evidence="1 2">
    <name type="scientific">Pedobacter miscanthi</name>
    <dbReference type="NCBI Taxonomy" id="2259170"/>
    <lineage>
        <taxon>Bacteria</taxon>
        <taxon>Pseudomonadati</taxon>
        <taxon>Bacteroidota</taxon>
        <taxon>Sphingobacteriia</taxon>
        <taxon>Sphingobacteriales</taxon>
        <taxon>Sphingobacteriaceae</taxon>
        <taxon>Pedobacter</taxon>
    </lineage>
</organism>
<gene>
    <name evidence="1" type="ORF">DRW42_23405</name>
</gene>
<dbReference type="SUPFAM" id="SSF49899">
    <property type="entry name" value="Concanavalin A-like lectins/glucanases"/>
    <property type="match status" value="1"/>
</dbReference>
<dbReference type="InterPro" id="IPR017850">
    <property type="entry name" value="Alkaline_phosphatase_core_sf"/>
</dbReference>
<dbReference type="InterPro" id="IPR013320">
    <property type="entry name" value="ConA-like_dom_sf"/>
</dbReference>
<protein>
    <submittedName>
        <fullName evidence="1">Uncharacterized protein</fullName>
    </submittedName>
</protein>
<keyword evidence="2" id="KW-1185">Reference proteome</keyword>
<dbReference type="AlphaFoldDB" id="A0A366KNE8"/>
<evidence type="ECO:0000313" key="1">
    <source>
        <dbReference type="EMBL" id="RBQ03040.1"/>
    </source>
</evidence>
<sequence length="592" mass="63542">MINKVSNIKEMKKGFTLTIKYLGFALVSGFFLMSFGCNKDFDNTLPASFKNDTLGVGDGSKRVLYIILDGVKGSVLKNLAPTNLTQITAKSIYSYDGLTDYQTNEITNAAGWTNMITGVDVSKHKVSTENFTGFDSQATPTLFSRIKSVFANTRTVSFAATAAFNDNLAKDASVKQSFTDDAGVKTAVINEINSNNPSVLVAQFHSADAAGGNNYNTNNTAYTTAINTLDGYIGEIMTALRARKTFGGENWMVIVASNKGGGPSGAANSSNPFVDGSRNTFIAFYNPKFSRSQVALDPNNLPYSGTAPNLVCTNTSRNDLVANNTTTGNFGTSGDYTLLLKIKANHSSVGGYPPFIGKTANFASGNAGWVLFTNGDSWNFKANGTQQFGAGTRNFRDGLWHTIAIRIYTENGTRYVTGYQDGKIVGGPLTSSNGNWTASMTSTTPLTVGNIVTTESTVSAIDVLIQDVLIYNVALSENDVINNMRKTNFSSTDNYYSNIIGYWPLNEGQGAVAAEKTGKGPLLNFVGTNIWKPYGDLAPNVSASVFTTAAYTAVPNGVDIPLMIYNWLNIAVPANWNLMGKFYTPPVNLPTN</sequence>
<evidence type="ECO:0000313" key="2">
    <source>
        <dbReference type="Proteomes" id="UP000252081"/>
    </source>
</evidence>
<dbReference type="GO" id="GO:0005975">
    <property type="term" value="P:carbohydrate metabolic process"/>
    <property type="evidence" value="ECO:0007669"/>
    <property type="project" value="UniProtKB-ARBA"/>
</dbReference>
<accession>A0A366KNE8</accession>
<dbReference type="SUPFAM" id="SSF53649">
    <property type="entry name" value="Alkaline phosphatase-like"/>
    <property type="match status" value="1"/>
</dbReference>
<dbReference type="EMBL" id="QNQU01000026">
    <property type="protein sequence ID" value="RBQ03040.1"/>
    <property type="molecule type" value="Genomic_DNA"/>
</dbReference>
<dbReference type="Gene3D" id="3.40.720.10">
    <property type="entry name" value="Alkaline Phosphatase, subunit A"/>
    <property type="match status" value="1"/>
</dbReference>
<proteinExistence type="predicted"/>
<dbReference type="GO" id="GO:0004553">
    <property type="term" value="F:hydrolase activity, hydrolyzing O-glycosyl compounds"/>
    <property type="evidence" value="ECO:0007669"/>
    <property type="project" value="UniProtKB-ARBA"/>
</dbReference>
<name>A0A366KNE8_9SPHI</name>
<dbReference type="Gene3D" id="2.60.120.200">
    <property type="match status" value="1"/>
</dbReference>
<comment type="caution">
    <text evidence="1">The sequence shown here is derived from an EMBL/GenBank/DDBJ whole genome shotgun (WGS) entry which is preliminary data.</text>
</comment>
<reference evidence="1 2" key="1">
    <citation type="submission" date="2018-07" db="EMBL/GenBank/DDBJ databases">
        <title>A draft genome of a endophytic bacteria, a new species of Pedobacter.</title>
        <authorList>
            <person name="Zhang Z.D."/>
            <person name="Chen Z.J."/>
        </authorList>
    </citation>
    <scope>NUCLEOTIDE SEQUENCE [LARGE SCALE GENOMIC DNA]</scope>
    <source>
        <strain evidence="1 2">RS10</strain>
    </source>
</reference>